<dbReference type="InterPro" id="IPR050741">
    <property type="entry name" value="Acyl-CoA_dehydrogenase"/>
</dbReference>
<feature type="domain" description="Acyl-CoA dehydrogenase/oxidase N-terminal" evidence="14">
    <location>
        <begin position="6"/>
        <end position="119"/>
    </location>
</feature>
<organism evidence="15 16">
    <name type="scientific">Gordonia asplenii</name>
    <dbReference type="NCBI Taxonomy" id="2725283"/>
    <lineage>
        <taxon>Bacteria</taxon>
        <taxon>Bacillati</taxon>
        <taxon>Actinomycetota</taxon>
        <taxon>Actinomycetes</taxon>
        <taxon>Mycobacteriales</taxon>
        <taxon>Gordoniaceae</taxon>
        <taxon>Gordonia</taxon>
    </lineage>
</organism>
<evidence type="ECO:0000256" key="1">
    <source>
        <dbReference type="ARBA" id="ARBA00001974"/>
    </source>
</evidence>
<dbReference type="GO" id="GO:0050660">
    <property type="term" value="F:flavin adenine dinucleotide binding"/>
    <property type="evidence" value="ECO:0007669"/>
    <property type="project" value="InterPro"/>
</dbReference>
<keyword evidence="6 11" id="KW-0560">Oxidoreductase</keyword>
<dbReference type="Pfam" id="PF02770">
    <property type="entry name" value="Acyl-CoA_dh_M"/>
    <property type="match status" value="1"/>
</dbReference>
<dbReference type="FunFam" id="2.40.110.10:FF:000002">
    <property type="entry name" value="Acyl-CoA dehydrogenase fadE12"/>
    <property type="match status" value="1"/>
</dbReference>
<dbReference type="Gene3D" id="1.20.140.10">
    <property type="entry name" value="Butyryl-CoA Dehydrogenase, subunit A, domain 3"/>
    <property type="match status" value="1"/>
</dbReference>
<dbReference type="GO" id="GO:0033539">
    <property type="term" value="P:fatty acid beta-oxidation using acyl-CoA dehydrogenase"/>
    <property type="evidence" value="ECO:0007669"/>
    <property type="project" value="TreeGrafter"/>
</dbReference>
<sequence length="379" mass="41132">MISYDTEHDQFRDMVRGFVDERIVPFHDQWERAGCLDRALFVDAGAQGLLAFEVAEEFGGAGVDDFRYNAIVATEVNRAGAAAAGIGFALQNDVVLPYLTELTTDEQKARWLPGVVTGDTVLAIAMTEPGTGSDLSGIRTTARRDGDHYVLNGSKTFISNGRNGNLFVVAARTSSDRHGGLTLLVVDGGAPGFERGRNLDKIGLHGQDTSELTFTDVVVPVADRLGEEGEGFYQLVRNLPQERLSLSLGAVGAAEGVFARTLAYVNERKAFGQPIGSFQNTQFVLAELSTELDIARTYVDDCLAAHLSGGLSAARAARLKWWTTELQVRVADRCLQLHGGYGYMREYPVSRAFVDARIQTIYGGTTEIMKTIIAKDLGL</sequence>
<evidence type="ECO:0000256" key="2">
    <source>
        <dbReference type="ARBA" id="ARBA00005102"/>
    </source>
</evidence>
<evidence type="ECO:0000256" key="8">
    <source>
        <dbReference type="ARBA" id="ARBA00040394"/>
    </source>
</evidence>
<feature type="domain" description="Acyl-CoA dehydrogenase/oxidase C-terminal" evidence="12">
    <location>
        <begin position="229"/>
        <end position="377"/>
    </location>
</feature>
<evidence type="ECO:0000256" key="7">
    <source>
        <dbReference type="ARBA" id="ARBA00037085"/>
    </source>
</evidence>
<evidence type="ECO:0000259" key="14">
    <source>
        <dbReference type="Pfam" id="PF02771"/>
    </source>
</evidence>
<reference evidence="15 16" key="1">
    <citation type="submission" date="2020-04" db="EMBL/GenBank/DDBJ databases">
        <title>Gordonia sp. nov. TBRC 11910.</title>
        <authorList>
            <person name="Suriyachadkun C."/>
        </authorList>
    </citation>
    <scope>NUCLEOTIDE SEQUENCE [LARGE SCALE GENOMIC DNA]</scope>
    <source>
        <strain evidence="15 16">TBRC 11910</strain>
    </source>
</reference>
<dbReference type="InterPro" id="IPR046373">
    <property type="entry name" value="Acyl-CoA_Oxase/DH_mid-dom_sf"/>
</dbReference>
<protein>
    <recommendedName>
        <fullName evidence="8">Acyl-[acyl-carrier-protein] dehydrogenase MbtN</fullName>
    </recommendedName>
    <alternativeName>
        <fullName evidence="9">Mycobactin synthase protein N</fullName>
    </alternativeName>
</protein>
<evidence type="ECO:0000256" key="9">
    <source>
        <dbReference type="ARBA" id="ARBA00042660"/>
    </source>
</evidence>
<evidence type="ECO:0000256" key="10">
    <source>
        <dbReference type="ARBA" id="ARBA00052546"/>
    </source>
</evidence>
<comment type="function">
    <text evidence="7">Catalyzes the dehydrogenation at the alpha-beta position of ACP-bound acyl chains. This results in the introduction of a double bond in the lipidic chain, which is further transferred to the epsilon-amino group of lysine residue in the mycobactin core by MbtK.</text>
</comment>
<dbReference type="PROSITE" id="PS00073">
    <property type="entry name" value="ACYL_COA_DH_2"/>
    <property type="match status" value="1"/>
</dbReference>
<dbReference type="EMBL" id="JABBNB010000008">
    <property type="protein sequence ID" value="NMO01514.1"/>
    <property type="molecule type" value="Genomic_DNA"/>
</dbReference>
<evidence type="ECO:0000256" key="5">
    <source>
        <dbReference type="ARBA" id="ARBA00022827"/>
    </source>
</evidence>
<accession>A0A848KRC4</accession>
<comment type="similarity">
    <text evidence="3 11">Belongs to the acyl-CoA dehydrogenase family.</text>
</comment>
<dbReference type="SUPFAM" id="SSF47203">
    <property type="entry name" value="Acyl-CoA dehydrogenase C-terminal domain-like"/>
    <property type="match status" value="1"/>
</dbReference>
<feature type="domain" description="Acyl-CoA oxidase/dehydrogenase middle" evidence="13">
    <location>
        <begin position="123"/>
        <end position="217"/>
    </location>
</feature>
<dbReference type="InterPro" id="IPR009100">
    <property type="entry name" value="AcylCoA_DH/oxidase_NM_dom_sf"/>
</dbReference>
<comment type="caution">
    <text evidence="15">The sequence shown here is derived from an EMBL/GenBank/DDBJ whole genome shotgun (WGS) entry which is preliminary data.</text>
</comment>
<dbReference type="SUPFAM" id="SSF56645">
    <property type="entry name" value="Acyl-CoA dehydrogenase NM domain-like"/>
    <property type="match status" value="1"/>
</dbReference>
<dbReference type="GO" id="GO:0005737">
    <property type="term" value="C:cytoplasm"/>
    <property type="evidence" value="ECO:0007669"/>
    <property type="project" value="TreeGrafter"/>
</dbReference>
<gene>
    <name evidence="15" type="ORF">HH308_09850</name>
</gene>
<keyword evidence="4 11" id="KW-0285">Flavoprotein</keyword>
<evidence type="ECO:0000259" key="12">
    <source>
        <dbReference type="Pfam" id="PF00441"/>
    </source>
</evidence>
<dbReference type="InterPro" id="IPR006091">
    <property type="entry name" value="Acyl-CoA_Oxase/DH_mid-dom"/>
</dbReference>
<evidence type="ECO:0000256" key="11">
    <source>
        <dbReference type="RuleBase" id="RU362125"/>
    </source>
</evidence>
<dbReference type="Gene3D" id="1.10.540.10">
    <property type="entry name" value="Acyl-CoA dehydrogenase/oxidase, N-terminal domain"/>
    <property type="match status" value="1"/>
</dbReference>
<dbReference type="FunFam" id="1.20.140.10:FF:000001">
    <property type="entry name" value="Acyl-CoA dehydrogenase"/>
    <property type="match status" value="1"/>
</dbReference>
<comment type="cofactor">
    <cofactor evidence="1 11">
        <name>FAD</name>
        <dbReference type="ChEBI" id="CHEBI:57692"/>
    </cofactor>
</comment>
<name>A0A848KRC4_9ACTN</name>
<evidence type="ECO:0000313" key="16">
    <source>
        <dbReference type="Proteomes" id="UP000550729"/>
    </source>
</evidence>
<dbReference type="GO" id="GO:0003995">
    <property type="term" value="F:acyl-CoA dehydrogenase activity"/>
    <property type="evidence" value="ECO:0007669"/>
    <property type="project" value="InterPro"/>
</dbReference>
<evidence type="ECO:0000256" key="4">
    <source>
        <dbReference type="ARBA" id="ARBA00022630"/>
    </source>
</evidence>
<evidence type="ECO:0000313" key="15">
    <source>
        <dbReference type="EMBL" id="NMO01514.1"/>
    </source>
</evidence>
<dbReference type="InterPro" id="IPR037069">
    <property type="entry name" value="AcylCoA_DH/ox_N_sf"/>
</dbReference>
<dbReference type="PANTHER" id="PTHR48083:SF20">
    <property type="entry name" value="LONG-CHAIN SPECIFIC ACYL-COA DEHYDROGENASE, MITOCHONDRIAL"/>
    <property type="match status" value="1"/>
</dbReference>
<dbReference type="InterPro" id="IPR006089">
    <property type="entry name" value="Acyl-CoA_DH_CS"/>
</dbReference>
<dbReference type="Proteomes" id="UP000550729">
    <property type="component" value="Unassembled WGS sequence"/>
</dbReference>
<evidence type="ECO:0000256" key="3">
    <source>
        <dbReference type="ARBA" id="ARBA00009347"/>
    </source>
</evidence>
<proteinExistence type="inferred from homology"/>
<dbReference type="InterPro" id="IPR009075">
    <property type="entry name" value="AcylCo_DH/oxidase_C"/>
</dbReference>
<keyword evidence="5 11" id="KW-0274">FAD</keyword>
<evidence type="ECO:0000256" key="6">
    <source>
        <dbReference type="ARBA" id="ARBA00023002"/>
    </source>
</evidence>
<evidence type="ECO:0000259" key="13">
    <source>
        <dbReference type="Pfam" id="PF02770"/>
    </source>
</evidence>
<dbReference type="Pfam" id="PF00441">
    <property type="entry name" value="Acyl-CoA_dh_1"/>
    <property type="match status" value="1"/>
</dbReference>
<dbReference type="Pfam" id="PF02771">
    <property type="entry name" value="Acyl-CoA_dh_N"/>
    <property type="match status" value="1"/>
</dbReference>
<comment type="catalytic activity">
    <reaction evidence="10">
        <text>a 2,3-saturated acyl-CoA + A = a 2,3-dehydroacyl-CoA + AH2</text>
        <dbReference type="Rhea" id="RHEA:48608"/>
        <dbReference type="ChEBI" id="CHEBI:13193"/>
        <dbReference type="ChEBI" id="CHEBI:17499"/>
        <dbReference type="ChEBI" id="CHEBI:60015"/>
        <dbReference type="ChEBI" id="CHEBI:65111"/>
    </reaction>
</comment>
<dbReference type="PANTHER" id="PTHR48083">
    <property type="entry name" value="MEDIUM-CHAIN SPECIFIC ACYL-COA DEHYDROGENASE, MITOCHONDRIAL-RELATED"/>
    <property type="match status" value="1"/>
</dbReference>
<dbReference type="InterPro" id="IPR036250">
    <property type="entry name" value="AcylCo_DH-like_C"/>
</dbReference>
<keyword evidence="16" id="KW-1185">Reference proteome</keyword>
<dbReference type="RefSeq" id="WP_170194019.1">
    <property type="nucleotide sequence ID" value="NZ_JABBNB010000008.1"/>
</dbReference>
<dbReference type="AlphaFoldDB" id="A0A848KRC4"/>
<dbReference type="InterPro" id="IPR013786">
    <property type="entry name" value="AcylCoA_DH/ox_N"/>
</dbReference>
<comment type="pathway">
    <text evidence="2">Siderophore biosynthesis; mycobactin biosynthesis.</text>
</comment>
<dbReference type="Gene3D" id="2.40.110.10">
    <property type="entry name" value="Butyryl-CoA Dehydrogenase, subunit A, domain 2"/>
    <property type="match status" value="1"/>
</dbReference>